<accession>A0ABW0XB55</accession>
<dbReference type="RefSeq" id="WP_380228701.1">
    <property type="nucleotide sequence ID" value="NZ_JBHSOF010000049.1"/>
</dbReference>
<name>A0ABW0XB55_9ACTN</name>
<proteinExistence type="predicted"/>
<reference evidence="2" key="1">
    <citation type="journal article" date="2019" name="Int. J. Syst. Evol. Microbiol.">
        <title>The Global Catalogue of Microorganisms (GCM) 10K type strain sequencing project: providing services to taxonomists for standard genome sequencing and annotation.</title>
        <authorList>
            <consortium name="The Broad Institute Genomics Platform"/>
            <consortium name="The Broad Institute Genome Sequencing Center for Infectious Disease"/>
            <person name="Wu L."/>
            <person name="Ma J."/>
        </authorList>
    </citation>
    <scope>NUCLEOTIDE SEQUENCE [LARGE SCALE GENOMIC DNA]</scope>
    <source>
        <strain evidence="2">CGMCC 4.1437</strain>
    </source>
</reference>
<comment type="caution">
    <text evidence="1">The sequence shown here is derived from an EMBL/GenBank/DDBJ whole genome shotgun (WGS) entry which is preliminary data.</text>
</comment>
<organism evidence="1 2">
    <name type="scientific">Kitasatospora misakiensis</name>
    <dbReference type="NCBI Taxonomy" id="67330"/>
    <lineage>
        <taxon>Bacteria</taxon>
        <taxon>Bacillati</taxon>
        <taxon>Actinomycetota</taxon>
        <taxon>Actinomycetes</taxon>
        <taxon>Kitasatosporales</taxon>
        <taxon>Streptomycetaceae</taxon>
        <taxon>Kitasatospora</taxon>
    </lineage>
</organism>
<dbReference type="EMBL" id="JBHSOF010000049">
    <property type="protein sequence ID" value="MFC5667022.1"/>
    <property type="molecule type" value="Genomic_DNA"/>
</dbReference>
<evidence type="ECO:0000313" key="2">
    <source>
        <dbReference type="Proteomes" id="UP001595975"/>
    </source>
</evidence>
<sequence length="238" mass="24518">MRGWLKATIGLVVLSGVLVGADRIAVGVAEDEAAEQILKSGRMSQKPHVSIEGFPFLTQVVSQKLDDVRISSDGLTVGEGKDKVALHSFSAKLSGVEVSDNMSSATVDSGSGSGLIDYTDLSRLLPPASELVPNAGRLSLGAGTRLSLSYGGPGKIKASLGPFPVGEASVHNQGNTVTVDGFRMSAMASLLAGVSDQSLKPISFTLSELPAGLNLASVTPQEDGLRLAFDGKDVKLIG</sequence>
<gene>
    <name evidence="1" type="ORF">ACFP3U_29170</name>
</gene>
<keyword evidence="2" id="KW-1185">Reference proteome</keyword>
<evidence type="ECO:0000313" key="1">
    <source>
        <dbReference type="EMBL" id="MFC5667022.1"/>
    </source>
</evidence>
<protein>
    <submittedName>
        <fullName evidence="1">DUF2993 domain-containing protein</fullName>
    </submittedName>
</protein>
<dbReference type="Pfam" id="PF11209">
    <property type="entry name" value="LmeA"/>
    <property type="match status" value="1"/>
</dbReference>
<dbReference type="InterPro" id="IPR021373">
    <property type="entry name" value="DUF2993"/>
</dbReference>
<dbReference type="Proteomes" id="UP001595975">
    <property type="component" value="Unassembled WGS sequence"/>
</dbReference>